<keyword evidence="4" id="KW-1185">Reference proteome</keyword>
<dbReference type="Proteomes" id="UP000472265">
    <property type="component" value="Chromosome 16"/>
</dbReference>
<dbReference type="PROSITE" id="PS50878">
    <property type="entry name" value="RT_POL"/>
    <property type="match status" value="1"/>
</dbReference>
<reference evidence="3" key="3">
    <citation type="submission" date="2025-09" db="UniProtKB">
        <authorList>
            <consortium name="Ensembl"/>
        </authorList>
    </citation>
    <scope>IDENTIFICATION</scope>
</reference>
<protein>
    <recommendedName>
        <fullName evidence="2">Reverse transcriptase domain-containing protein</fullName>
    </recommendedName>
</protein>
<reference evidence="3" key="1">
    <citation type="submission" date="2021-04" db="EMBL/GenBank/DDBJ databases">
        <authorList>
            <consortium name="Wellcome Sanger Institute Data Sharing"/>
        </authorList>
    </citation>
    <scope>NUCLEOTIDE SEQUENCE [LARGE SCALE GENOMIC DNA]</scope>
</reference>
<feature type="signal peptide" evidence="1">
    <location>
        <begin position="1"/>
        <end position="27"/>
    </location>
</feature>
<evidence type="ECO:0000313" key="4">
    <source>
        <dbReference type="Proteomes" id="UP000472265"/>
    </source>
</evidence>
<dbReference type="PANTHER" id="PTHR31635:SF196">
    <property type="entry name" value="REVERSE TRANSCRIPTASE DOMAIN-CONTAINING PROTEIN-RELATED"/>
    <property type="match status" value="1"/>
</dbReference>
<dbReference type="InterPro" id="IPR000477">
    <property type="entry name" value="RT_dom"/>
</dbReference>
<dbReference type="InterPro" id="IPR043502">
    <property type="entry name" value="DNA/RNA_pol_sf"/>
</dbReference>
<name>A0A671YKC3_SPAAU</name>
<dbReference type="AlphaFoldDB" id="A0A671YKC3"/>
<accession>A0A671YKC3</accession>
<feature type="domain" description="Reverse transcriptase" evidence="2">
    <location>
        <begin position="1"/>
        <end position="269"/>
    </location>
</feature>
<dbReference type="PANTHER" id="PTHR31635">
    <property type="entry name" value="REVERSE TRANSCRIPTASE DOMAIN-CONTAINING PROTEIN-RELATED"/>
    <property type="match status" value="1"/>
</dbReference>
<organism evidence="3 4">
    <name type="scientific">Sparus aurata</name>
    <name type="common">Gilthead sea bream</name>
    <dbReference type="NCBI Taxonomy" id="8175"/>
    <lineage>
        <taxon>Eukaryota</taxon>
        <taxon>Metazoa</taxon>
        <taxon>Chordata</taxon>
        <taxon>Craniata</taxon>
        <taxon>Vertebrata</taxon>
        <taxon>Euteleostomi</taxon>
        <taxon>Actinopterygii</taxon>
        <taxon>Neopterygii</taxon>
        <taxon>Teleostei</taxon>
        <taxon>Neoteleostei</taxon>
        <taxon>Acanthomorphata</taxon>
        <taxon>Eupercaria</taxon>
        <taxon>Spariformes</taxon>
        <taxon>Sparidae</taxon>
        <taxon>Sparus</taxon>
    </lineage>
</organism>
<evidence type="ECO:0000313" key="3">
    <source>
        <dbReference type="Ensembl" id="ENSSAUP00010063030.1"/>
    </source>
</evidence>
<evidence type="ECO:0000259" key="2">
    <source>
        <dbReference type="PROSITE" id="PS50878"/>
    </source>
</evidence>
<proteinExistence type="predicted"/>
<keyword evidence="1" id="KW-0732">Signal</keyword>
<reference evidence="3" key="2">
    <citation type="submission" date="2025-08" db="UniProtKB">
        <authorList>
            <consortium name="Ensembl"/>
        </authorList>
    </citation>
    <scope>IDENTIFICATION</scope>
</reference>
<sequence>MENIVHIVLFLLLYLIFNILHFHPTECTSYRPISLLNTDTKILAKVLARRLENALPTIISKDQTGFVKGRQSYFNIRRLLNIIYSASEDVPECVVSLDAEKAFDRVEWAYLFAVLNKFGFGPNFTSWIKLLYLRPTASIRTNSQRSRPFNLHRGTRQGCPLSPMLFDLAIEPLATALRSCKDISGIWRGDTEHRVSLYADDLLLFISYPTVSLPPALSLLSQFGKLSGYKLNLNKSELFPINNEACALDFTSLPFKIENNTFSYLGISVTRKHKDLFQENLITLLNQTKYTLTQWSPLSMSLVGRINSVKMIILPKFLYLFQALPLFIPGSFFQLLDSVISSYLWRGKRPRLNKIHLQKTKVARGLALPNFRFYYWAANLRCLAFWSSCYGQPDCPDWVAMELQSNDSLSILALLGSSLPLASFKSIRNPVVKHSLKIWAQFRKYFGFHNFSLLSPIASNYLFKPSCQDSAFQEWHRKGIVRFKDLFINNSLASFEQLSRKFSLPKSNFFRYLQARHFVLSQMPGSVTATDSNVVDTVLSIDPLKKRLISTLYGKLLDLRSAPTDKLKTAWEEDLGLLLSEDTWVSILKLINSTSLCANHCLIQFKVVHRAHISKAKLSSIYPGISPYCVKCKHVEASLIHMYWSCSSLNKYWREVFHTLSQVLNIKFDPNPLTALFGVIEGEEKLTTAKQRTLSFVSLLVRRAILLRWKDALPPTHTQWLEDIMSFLKLEKIRYSLQHSNKKFQKMWGPFLKAFQTM</sequence>
<dbReference type="Ensembl" id="ENSSAUT00010066073.1">
    <property type="protein sequence ID" value="ENSSAUP00010063030.1"/>
    <property type="gene ID" value="ENSSAUG00010025406.1"/>
</dbReference>
<dbReference type="Pfam" id="PF00078">
    <property type="entry name" value="RVT_1"/>
    <property type="match status" value="1"/>
</dbReference>
<dbReference type="CDD" id="cd01650">
    <property type="entry name" value="RT_nLTR_like"/>
    <property type="match status" value="1"/>
</dbReference>
<dbReference type="OMA" id="HCLIQFK"/>
<dbReference type="SUPFAM" id="SSF56672">
    <property type="entry name" value="DNA/RNA polymerases"/>
    <property type="match status" value="1"/>
</dbReference>
<evidence type="ECO:0000256" key="1">
    <source>
        <dbReference type="SAM" id="SignalP"/>
    </source>
</evidence>
<dbReference type="GeneTree" id="ENSGT00940000163630"/>
<dbReference type="InParanoid" id="A0A671YKC3"/>
<feature type="chain" id="PRO_5025654069" description="Reverse transcriptase domain-containing protein" evidence="1">
    <location>
        <begin position="28"/>
        <end position="758"/>
    </location>
</feature>